<dbReference type="Pfam" id="PF00849">
    <property type="entry name" value="PseudoU_synth_2"/>
    <property type="match status" value="1"/>
</dbReference>
<dbReference type="InterPro" id="IPR006145">
    <property type="entry name" value="PsdUridine_synth_RsuA/RluA"/>
</dbReference>
<dbReference type="InterPro" id="IPR036986">
    <property type="entry name" value="S4_RNA-bd_sf"/>
</dbReference>
<gene>
    <name evidence="14" type="ORF">J2X20_000400</name>
</gene>
<evidence type="ECO:0000256" key="12">
    <source>
        <dbReference type="SAM" id="MobiDB-lite"/>
    </source>
</evidence>
<evidence type="ECO:0000256" key="4">
    <source>
        <dbReference type="ARBA" id="ARBA00038922"/>
    </source>
</evidence>
<dbReference type="PANTHER" id="PTHR47683">
    <property type="entry name" value="PSEUDOURIDINE SYNTHASE FAMILY PROTEIN-RELATED"/>
    <property type="match status" value="1"/>
</dbReference>
<dbReference type="PANTHER" id="PTHR47683:SF2">
    <property type="entry name" value="RNA-BINDING S4 DOMAIN-CONTAINING PROTEIN"/>
    <property type="match status" value="1"/>
</dbReference>
<sequence>MATITLKGKPKPAAKTRNAEGEKRAPVRGKGVSKPRTTLAKAQAERAEREEQFQKAQQKRERPAPAGEERPARPKTGGAFKPEWQQQPRGDAPQRPERGPRARPDERVERGPRVRPDERPRDDRPPRVDQRRASNRGPGFEPPQRPQQRLNPAREVSAEDGERLSKRMSELKMSSRREADEWIAAGWVRVNGKVAVLGQRVGPDVEITIDPAARQAQAQLVTVLLHKPIGYVSGQAEDGYEPAVVLFQPDNRWKDDPSGIRPHPNHHRSLAPAGRLDIDSTGLLVLTQDGRIARVLIGDDSDVEKEYLVRVEFVGHEVPEGTLPNAALTPDKLALLNHGLELDGEQLKPAKVSWQNEHQLRFVLREGKKRQIRRMCELVGLKVVGLKRVRIGRIPLGHLPVGQWRYLAPWEKF</sequence>
<dbReference type="EMBL" id="JAVDXU010000001">
    <property type="protein sequence ID" value="MDR7267771.1"/>
    <property type="molecule type" value="Genomic_DNA"/>
</dbReference>
<name>A0ABU1YHV0_ROSSA</name>
<evidence type="ECO:0000256" key="10">
    <source>
        <dbReference type="ARBA" id="ARBA00043147"/>
    </source>
</evidence>
<evidence type="ECO:0000256" key="3">
    <source>
        <dbReference type="ARBA" id="ARBA00036535"/>
    </source>
</evidence>
<evidence type="ECO:0000256" key="6">
    <source>
        <dbReference type="ARBA" id="ARBA00041420"/>
    </source>
</evidence>
<dbReference type="InterPro" id="IPR002942">
    <property type="entry name" value="S4_RNA-bd"/>
</dbReference>
<protein>
    <recommendedName>
        <fullName evidence="5">Dual-specificity RNA pseudouridine synthase RluF</fullName>
        <ecNumber evidence="4">5.4.99.21</ecNumber>
    </recommendedName>
    <alternativeName>
        <fullName evidence="7">23S rRNA pseudouridine(2604) synthase</fullName>
    </alternativeName>
    <alternativeName>
        <fullName evidence="9">Ribosomal large subunit pseudouridine synthase F</fullName>
    </alternativeName>
    <alternativeName>
        <fullName evidence="8">rRNA pseudouridylate synthase F</fullName>
    </alternativeName>
    <alternativeName>
        <fullName evidence="10">rRNA-uridine isomerase F</fullName>
    </alternativeName>
    <alternativeName>
        <fullName evidence="6">tRNA(Tyr) pseudouridine(35) synthase</fullName>
    </alternativeName>
</protein>
<feature type="compositionally biased region" description="Basic and acidic residues" evidence="12">
    <location>
        <begin position="156"/>
        <end position="171"/>
    </location>
</feature>
<feature type="domain" description="RNA-binding S4" evidence="13">
    <location>
        <begin position="162"/>
        <end position="218"/>
    </location>
</feature>
<evidence type="ECO:0000313" key="14">
    <source>
        <dbReference type="EMBL" id="MDR7267771.1"/>
    </source>
</evidence>
<feature type="compositionally biased region" description="Basic and acidic residues" evidence="12">
    <location>
        <begin position="92"/>
        <end position="132"/>
    </location>
</feature>
<dbReference type="Proteomes" id="UP001180453">
    <property type="component" value="Unassembled WGS sequence"/>
</dbReference>
<keyword evidence="1 14" id="KW-0413">Isomerase</keyword>
<dbReference type="CDD" id="cd02555">
    <property type="entry name" value="PSSA_1"/>
    <property type="match status" value="1"/>
</dbReference>
<evidence type="ECO:0000256" key="11">
    <source>
        <dbReference type="PROSITE-ProRule" id="PRU00182"/>
    </source>
</evidence>
<dbReference type="PROSITE" id="PS50889">
    <property type="entry name" value="S4"/>
    <property type="match status" value="1"/>
</dbReference>
<keyword evidence="15" id="KW-1185">Reference proteome</keyword>
<dbReference type="RefSeq" id="WP_310260127.1">
    <property type="nucleotide sequence ID" value="NZ_JAVDXU010000001.1"/>
</dbReference>
<evidence type="ECO:0000313" key="15">
    <source>
        <dbReference type="Proteomes" id="UP001180453"/>
    </source>
</evidence>
<dbReference type="SUPFAM" id="SSF55120">
    <property type="entry name" value="Pseudouridine synthase"/>
    <property type="match status" value="1"/>
</dbReference>
<dbReference type="InterPro" id="IPR020103">
    <property type="entry name" value="PsdUridine_synth_cat_dom_sf"/>
</dbReference>
<dbReference type="EC" id="5.4.99.21" evidence="4"/>
<reference evidence="14 15" key="1">
    <citation type="submission" date="2023-07" db="EMBL/GenBank/DDBJ databases">
        <title>Sorghum-associated microbial communities from plants grown in Nebraska, USA.</title>
        <authorList>
            <person name="Schachtman D."/>
        </authorList>
    </citation>
    <scope>NUCLEOTIDE SEQUENCE [LARGE SCALE GENOMIC DNA]</scope>
    <source>
        <strain evidence="14 15">BE314</strain>
    </source>
</reference>
<evidence type="ECO:0000256" key="1">
    <source>
        <dbReference type="ARBA" id="ARBA00023235"/>
    </source>
</evidence>
<feature type="compositionally biased region" description="Basic and acidic residues" evidence="12">
    <location>
        <begin position="43"/>
        <end position="72"/>
    </location>
</feature>
<comment type="caution">
    <text evidence="14">The sequence shown here is derived from an EMBL/GenBank/DDBJ whole genome shotgun (WGS) entry which is preliminary data.</text>
</comment>
<evidence type="ECO:0000259" key="13">
    <source>
        <dbReference type="SMART" id="SM00363"/>
    </source>
</evidence>
<evidence type="ECO:0000256" key="7">
    <source>
        <dbReference type="ARBA" id="ARBA00041697"/>
    </source>
</evidence>
<evidence type="ECO:0000256" key="8">
    <source>
        <dbReference type="ARBA" id="ARBA00042843"/>
    </source>
</evidence>
<feature type="region of interest" description="Disordered" evidence="12">
    <location>
        <begin position="1"/>
        <end position="171"/>
    </location>
</feature>
<dbReference type="SUPFAM" id="SSF55174">
    <property type="entry name" value="Alpha-L RNA-binding motif"/>
    <property type="match status" value="1"/>
</dbReference>
<dbReference type="InterPro" id="IPR050343">
    <property type="entry name" value="RsuA_PseudoU_synthase"/>
</dbReference>
<dbReference type="GO" id="GO:0160138">
    <property type="term" value="F:23S rRNA pseudouridine(2604) synthase activity"/>
    <property type="evidence" value="ECO:0007669"/>
    <property type="project" value="UniProtKB-EC"/>
</dbReference>
<accession>A0ABU1YHV0</accession>
<proteinExistence type="predicted"/>
<evidence type="ECO:0000256" key="2">
    <source>
        <dbReference type="ARBA" id="ARBA00036390"/>
    </source>
</evidence>
<dbReference type="Gene3D" id="3.10.290.10">
    <property type="entry name" value="RNA-binding S4 domain"/>
    <property type="match status" value="1"/>
</dbReference>
<keyword evidence="11" id="KW-0694">RNA-binding</keyword>
<dbReference type="CDD" id="cd00165">
    <property type="entry name" value="S4"/>
    <property type="match status" value="1"/>
</dbReference>
<dbReference type="Pfam" id="PF01479">
    <property type="entry name" value="S4"/>
    <property type="match status" value="1"/>
</dbReference>
<evidence type="ECO:0000256" key="9">
    <source>
        <dbReference type="ARBA" id="ARBA00042890"/>
    </source>
</evidence>
<evidence type="ECO:0000256" key="5">
    <source>
        <dbReference type="ARBA" id="ARBA00039989"/>
    </source>
</evidence>
<organism evidence="14 15">
    <name type="scientific">Roseateles saccharophilus</name>
    <name type="common">Pseudomonas saccharophila</name>
    <dbReference type="NCBI Taxonomy" id="304"/>
    <lineage>
        <taxon>Bacteria</taxon>
        <taxon>Pseudomonadati</taxon>
        <taxon>Pseudomonadota</taxon>
        <taxon>Betaproteobacteria</taxon>
        <taxon>Burkholderiales</taxon>
        <taxon>Sphaerotilaceae</taxon>
        <taxon>Roseateles</taxon>
    </lineage>
</organism>
<dbReference type="Gene3D" id="3.30.2350.10">
    <property type="entry name" value="Pseudouridine synthase"/>
    <property type="match status" value="1"/>
</dbReference>
<comment type="catalytic activity">
    <reaction evidence="3">
        <text>uridine(2604) in 23S rRNA = pseudouridine(2604) in 23S rRNA</text>
        <dbReference type="Rhea" id="RHEA:38875"/>
        <dbReference type="Rhea" id="RHEA-COMP:10093"/>
        <dbReference type="Rhea" id="RHEA-COMP:10094"/>
        <dbReference type="ChEBI" id="CHEBI:65314"/>
        <dbReference type="ChEBI" id="CHEBI:65315"/>
        <dbReference type="EC" id="5.4.99.21"/>
    </reaction>
</comment>
<dbReference type="SMART" id="SM00363">
    <property type="entry name" value="S4"/>
    <property type="match status" value="1"/>
</dbReference>
<comment type="catalytic activity">
    <reaction evidence="2">
        <text>uridine(35) in tRNA(Tyr) = pseudouridine(35) in tRNA(Tyr)</text>
        <dbReference type="Rhea" id="RHEA:60556"/>
        <dbReference type="Rhea" id="RHEA-COMP:15607"/>
        <dbReference type="Rhea" id="RHEA-COMP:15608"/>
        <dbReference type="ChEBI" id="CHEBI:65314"/>
        <dbReference type="ChEBI" id="CHEBI:65315"/>
    </reaction>
</comment>